<keyword evidence="3" id="KW-1185">Reference proteome</keyword>
<dbReference type="Gene3D" id="1.10.260.40">
    <property type="entry name" value="lambda repressor-like DNA-binding domains"/>
    <property type="match status" value="1"/>
</dbReference>
<gene>
    <name evidence="2" type="ORF">CFK40_18375</name>
</gene>
<dbReference type="Pfam" id="PF01381">
    <property type="entry name" value="HTH_3"/>
    <property type="match status" value="1"/>
</dbReference>
<evidence type="ECO:0000313" key="2">
    <source>
        <dbReference type="EMBL" id="ASN06846.1"/>
    </source>
</evidence>
<dbReference type="SMART" id="SM00530">
    <property type="entry name" value="HTH_XRE"/>
    <property type="match status" value="1"/>
</dbReference>
<feature type="domain" description="HTH cro/C1-type" evidence="1">
    <location>
        <begin position="6"/>
        <end position="60"/>
    </location>
</feature>
<dbReference type="OrthoDB" id="6386941at2"/>
<evidence type="ECO:0000259" key="1">
    <source>
        <dbReference type="PROSITE" id="PS50943"/>
    </source>
</evidence>
<dbReference type="EMBL" id="CP022437">
    <property type="protein sequence ID" value="ASN06846.1"/>
    <property type="molecule type" value="Genomic_DNA"/>
</dbReference>
<dbReference type="InterPro" id="IPR001387">
    <property type="entry name" value="Cro/C1-type_HTH"/>
</dbReference>
<dbReference type="GO" id="GO:0003677">
    <property type="term" value="F:DNA binding"/>
    <property type="evidence" value="ECO:0007669"/>
    <property type="project" value="InterPro"/>
</dbReference>
<dbReference type="SUPFAM" id="SSF47413">
    <property type="entry name" value="lambda repressor-like DNA-binding domains"/>
    <property type="match status" value="1"/>
</dbReference>
<name>A0A221MGS0_9BACI</name>
<organism evidence="2 3">
    <name type="scientific">Virgibacillus necropolis</name>
    <dbReference type="NCBI Taxonomy" id="163877"/>
    <lineage>
        <taxon>Bacteria</taxon>
        <taxon>Bacillati</taxon>
        <taxon>Bacillota</taxon>
        <taxon>Bacilli</taxon>
        <taxon>Bacillales</taxon>
        <taxon>Bacillaceae</taxon>
        <taxon>Virgibacillus</taxon>
    </lineage>
</organism>
<dbReference type="Proteomes" id="UP000204391">
    <property type="component" value="Chromosome"/>
</dbReference>
<dbReference type="RefSeq" id="WP_089533842.1">
    <property type="nucleotide sequence ID" value="NZ_CP022437.1"/>
</dbReference>
<dbReference type="CDD" id="cd00093">
    <property type="entry name" value="HTH_XRE"/>
    <property type="match status" value="1"/>
</dbReference>
<dbReference type="KEGG" id="vne:CFK40_18375"/>
<dbReference type="InterPro" id="IPR010982">
    <property type="entry name" value="Lambda_DNA-bd_dom_sf"/>
</dbReference>
<proteinExistence type="predicted"/>
<protein>
    <recommendedName>
        <fullName evidence="1">HTH cro/C1-type domain-containing protein</fullName>
    </recommendedName>
</protein>
<sequence>MSGKTVRVIRLYHGLSQAEFSKQVGLSQQLISKVENGELELSHKTKIKILKHFKVSTEIIDLEEEIT</sequence>
<reference evidence="2 3" key="1">
    <citation type="journal article" date="2003" name="Int. J. Syst. Evol. Microbiol.">
        <title>Virgibacillus carmonensis sp. nov., Virgibacillus necropolis sp. nov. and Virgibacillus picturae sp. nov., three novel species isolated from deteriorated mural paintings, transfer of the species of the genus salibacillus to Virgibacillus, as Virgibacillus marismortui comb. nov. and Virgibacillus salexigens comb. nov., and emended description of the genus Virgibacillus.</title>
        <authorList>
            <person name="Heyrman J."/>
            <person name="Logan N.A."/>
            <person name="Busse H.J."/>
            <person name="Balcaen A."/>
            <person name="Lebbe L."/>
            <person name="Rodriguez-Diaz M."/>
            <person name="Swings J."/>
            <person name="De Vos P."/>
        </authorList>
    </citation>
    <scope>NUCLEOTIDE SEQUENCE [LARGE SCALE GENOMIC DNA]</scope>
    <source>
        <strain evidence="2 3">LMG 19488</strain>
    </source>
</reference>
<accession>A0A221MGS0</accession>
<dbReference type="AlphaFoldDB" id="A0A221MGS0"/>
<dbReference type="PROSITE" id="PS50943">
    <property type="entry name" value="HTH_CROC1"/>
    <property type="match status" value="1"/>
</dbReference>
<evidence type="ECO:0000313" key="3">
    <source>
        <dbReference type="Proteomes" id="UP000204391"/>
    </source>
</evidence>